<dbReference type="RefSeq" id="WP_166257236.1">
    <property type="nucleotide sequence ID" value="NZ_JAAMOW010000006.1"/>
</dbReference>
<name>A0A6M2BTV0_9GAMM</name>
<dbReference type="PANTHER" id="PTHR35303:SF5">
    <property type="entry name" value="OS02G0197800 PROTEIN"/>
    <property type="match status" value="1"/>
</dbReference>
<keyword evidence="2" id="KW-0408">Iron</keyword>
<dbReference type="InterPro" id="IPR010376">
    <property type="entry name" value="GBBH-like_N"/>
</dbReference>
<proteinExistence type="predicted"/>
<protein>
    <submittedName>
        <fullName evidence="4">DUF971 domain-containing protein</fullName>
    </submittedName>
</protein>
<dbReference type="GO" id="GO:0046872">
    <property type="term" value="F:metal ion binding"/>
    <property type="evidence" value="ECO:0007669"/>
    <property type="project" value="UniProtKB-KW"/>
</dbReference>
<dbReference type="PANTHER" id="PTHR35303">
    <property type="entry name" value="OS02G0197800 PROTEIN"/>
    <property type="match status" value="1"/>
</dbReference>
<dbReference type="AlphaFoldDB" id="A0A6M2BTV0"/>
<keyword evidence="1" id="KW-0479">Metal-binding</keyword>
<dbReference type="EMBL" id="JAAMOW010000006">
    <property type="protein sequence ID" value="NGY05533.1"/>
    <property type="molecule type" value="Genomic_DNA"/>
</dbReference>
<reference evidence="4 5" key="1">
    <citation type="journal article" date="2014" name="Int. J. Syst. Evol. Microbiol.">
        <title>Solimonas terrae sp. nov., isolated from soil.</title>
        <authorList>
            <person name="Kim S.J."/>
            <person name="Moon J.Y."/>
            <person name="Weon H.Y."/>
            <person name="Ahn J.H."/>
            <person name="Chen W.M."/>
            <person name="Kwon S.W."/>
        </authorList>
    </citation>
    <scope>NUCLEOTIDE SEQUENCE [LARGE SCALE GENOMIC DNA]</scope>
    <source>
        <strain evidence="4 5">KIS83-12</strain>
    </source>
</reference>
<comment type="caution">
    <text evidence="4">The sequence shown here is derived from an EMBL/GenBank/DDBJ whole genome shotgun (WGS) entry which is preliminary data.</text>
</comment>
<dbReference type="Gene3D" id="3.30.2020.30">
    <property type="match status" value="1"/>
</dbReference>
<sequence>MATTAPTLIRLHRKSRVLELGWGDGRRVELPCEYLRVFSPSAELRGHGLPEPMLIGGKREVGIARIEPVGNYAVRLVFDDGHDSGLYSWDAFDELAREYRANWQRYLQRLAEVGMSRERDVVKLAALVGHYTPPPKR</sequence>
<evidence type="ECO:0000313" key="5">
    <source>
        <dbReference type="Proteomes" id="UP000472676"/>
    </source>
</evidence>
<accession>A0A6M2BTV0</accession>
<dbReference type="Proteomes" id="UP000472676">
    <property type="component" value="Unassembled WGS sequence"/>
</dbReference>
<gene>
    <name evidence="4" type="ORF">G7Y85_12235</name>
</gene>
<keyword evidence="5" id="KW-1185">Reference proteome</keyword>
<evidence type="ECO:0000256" key="2">
    <source>
        <dbReference type="ARBA" id="ARBA00023004"/>
    </source>
</evidence>
<evidence type="ECO:0000313" key="4">
    <source>
        <dbReference type="EMBL" id="NGY05533.1"/>
    </source>
</evidence>
<evidence type="ECO:0000256" key="1">
    <source>
        <dbReference type="ARBA" id="ARBA00022723"/>
    </source>
</evidence>
<organism evidence="4 5">
    <name type="scientific">Solimonas terrae</name>
    <dbReference type="NCBI Taxonomy" id="1396819"/>
    <lineage>
        <taxon>Bacteria</taxon>
        <taxon>Pseudomonadati</taxon>
        <taxon>Pseudomonadota</taxon>
        <taxon>Gammaproteobacteria</taxon>
        <taxon>Nevskiales</taxon>
        <taxon>Nevskiaceae</taxon>
        <taxon>Solimonas</taxon>
    </lineage>
</organism>
<evidence type="ECO:0000259" key="3">
    <source>
        <dbReference type="Pfam" id="PF06155"/>
    </source>
</evidence>
<dbReference type="InterPro" id="IPR038492">
    <property type="entry name" value="GBBH-like_N_sf"/>
</dbReference>
<dbReference type="Pfam" id="PF06155">
    <property type="entry name" value="GBBH-like_N"/>
    <property type="match status" value="1"/>
</dbReference>
<feature type="domain" description="Gamma-butyrobetaine hydroxylase-like N-terminal" evidence="3">
    <location>
        <begin position="9"/>
        <end position="91"/>
    </location>
</feature>